<feature type="transmembrane region" description="Helical" evidence="2">
    <location>
        <begin position="60"/>
        <end position="84"/>
    </location>
</feature>
<comment type="caution">
    <text evidence="3">The sequence shown here is derived from an EMBL/GenBank/DDBJ whole genome shotgun (WGS) entry which is preliminary data.</text>
</comment>
<keyword evidence="2" id="KW-0812">Transmembrane</keyword>
<dbReference type="EMBL" id="SOYY01000020">
    <property type="protein sequence ID" value="KAA0707274.1"/>
    <property type="molecule type" value="Genomic_DNA"/>
</dbReference>
<dbReference type="Proteomes" id="UP000324632">
    <property type="component" value="Chromosome 20"/>
</dbReference>
<protein>
    <submittedName>
        <fullName evidence="3">Uncharacterized protein</fullName>
    </submittedName>
</protein>
<gene>
    <name evidence="3" type="ORF">E1301_Tti002595</name>
</gene>
<feature type="region of interest" description="Disordered" evidence="1">
    <location>
        <begin position="95"/>
        <end position="128"/>
    </location>
</feature>
<sequence>MAAQQEKDQSDLENKDGHEEVLQYSAKQAKGLTWKDVDLEVKRHPAPPSQHQLQDTVWHLLYGLFLGFAGALLMSVSVLLISIYMSRGNKTNYKTTHHHRPLLGFETSSSKHRQRQKDIQDETERLPF</sequence>
<proteinExistence type="predicted"/>
<evidence type="ECO:0000256" key="1">
    <source>
        <dbReference type="SAM" id="MobiDB-lite"/>
    </source>
</evidence>
<name>A0A5A9NBA5_9TELE</name>
<reference evidence="3 4" key="1">
    <citation type="journal article" date="2019" name="Mol. Ecol. Resour.">
        <title>Chromosome-level genome assembly of Triplophysa tibetana, a fish adapted to the harsh high-altitude environment of the Tibetan Plateau.</title>
        <authorList>
            <person name="Yang X."/>
            <person name="Liu H."/>
            <person name="Ma Z."/>
            <person name="Zou Y."/>
            <person name="Zou M."/>
            <person name="Mao Y."/>
            <person name="Li X."/>
            <person name="Wang H."/>
            <person name="Chen T."/>
            <person name="Wang W."/>
            <person name="Yang R."/>
        </authorList>
    </citation>
    <scope>NUCLEOTIDE SEQUENCE [LARGE SCALE GENOMIC DNA]</scope>
    <source>
        <strain evidence="3">TTIB1903HZAU</strain>
        <tissue evidence="3">Muscle</tissue>
    </source>
</reference>
<keyword evidence="2" id="KW-1133">Transmembrane helix</keyword>
<feature type="compositionally biased region" description="Basic and acidic residues" evidence="1">
    <location>
        <begin position="116"/>
        <end position="128"/>
    </location>
</feature>
<evidence type="ECO:0000256" key="2">
    <source>
        <dbReference type="SAM" id="Phobius"/>
    </source>
</evidence>
<accession>A0A5A9NBA5</accession>
<evidence type="ECO:0000313" key="3">
    <source>
        <dbReference type="EMBL" id="KAA0707274.1"/>
    </source>
</evidence>
<evidence type="ECO:0000313" key="4">
    <source>
        <dbReference type="Proteomes" id="UP000324632"/>
    </source>
</evidence>
<organism evidence="3 4">
    <name type="scientific">Triplophysa tibetana</name>
    <dbReference type="NCBI Taxonomy" id="1572043"/>
    <lineage>
        <taxon>Eukaryota</taxon>
        <taxon>Metazoa</taxon>
        <taxon>Chordata</taxon>
        <taxon>Craniata</taxon>
        <taxon>Vertebrata</taxon>
        <taxon>Euteleostomi</taxon>
        <taxon>Actinopterygii</taxon>
        <taxon>Neopterygii</taxon>
        <taxon>Teleostei</taxon>
        <taxon>Ostariophysi</taxon>
        <taxon>Cypriniformes</taxon>
        <taxon>Nemacheilidae</taxon>
        <taxon>Triplophysa</taxon>
    </lineage>
</organism>
<keyword evidence="2" id="KW-0472">Membrane</keyword>
<keyword evidence="4" id="KW-1185">Reference proteome</keyword>
<dbReference type="AlphaFoldDB" id="A0A5A9NBA5"/>